<evidence type="ECO:0000259" key="1">
    <source>
        <dbReference type="Pfam" id="PF12146"/>
    </source>
</evidence>
<proteinExistence type="predicted"/>
<sequence>MPRLHCFTSRLARTIGARRMLCTSTLGASGTLRVRGVDLFYIKNGRETDMPLLCMPGAMGTAETDFAPQLTGLSDTTQVISFDPRGYGRSRPPAREFPIDFYQQDADDAAALMKALGHERYALMGWSDGAISAVMHAASNPATVAKLIIFGGNAYLTKKDIDAFEATRNVEATWSRRQKETHYPIYGAEGLQKMWGSACDAWAAIYEHSQGDVCMRQAKSITCPTMVLHGAKDPICLPEHAEWFKANIPGDGATSLHVLPEGKHNLHIRFADEVNGLVRDFLKR</sequence>
<accession>A0A0M0J705</accession>
<dbReference type="InterPro" id="IPR022742">
    <property type="entry name" value="Hydrolase_4"/>
</dbReference>
<keyword evidence="2" id="KW-0378">Hydrolase</keyword>
<dbReference type="SUPFAM" id="SSF53474">
    <property type="entry name" value="alpha/beta-Hydrolases"/>
    <property type="match status" value="1"/>
</dbReference>
<name>A0A0M0J705_9EUKA</name>
<protein>
    <submittedName>
        <fullName evidence="2">Valacyclovir hydrolase-like protein</fullName>
    </submittedName>
</protein>
<dbReference type="Gene3D" id="3.40.50.1820">
    <property type="entry name" value="alpha/beta hydrolase"/>
    <property type="match status" value="1"/>
</dbReference>
<feature type="domain" description="Serine aminopeptidase S33" evidence="1">
    <location>
        <begin position="78"/>
        <end position="267"/>
    </location>
</feature>
<dbReference type="PANTHER" id="PTHR46331:SF2">
    <property type="entry name" value="VALACYCLOVIR HYDROLASE"/>
    <property type="match status" value="1"/>
</dbReference>
<evidence type="ECO:0000313" key="3">
    <source>
        <dbReference type="Proteomes" id="UP000037460"/>
    </source>
</evidence>
<reference evidence="3" key="1">
    <citation type="journal article" date="2015" name="PLoS Genet.">
        <title>Genome Sequence and Transcriptome Analyses of Chrysochromulina tobin: Metabolic Tools for Enhanced Algal Fitness in the Prominent Order Prymnesiales (Haptophyceae).</title>
        <authorList>
            <person name="Hovde B.T."/>
            <person name="Deodato C.R."/>
            <person name="Hunsperger H.M."/>
            <person name="Ryken S.A."/>
            <person name="Yost W."/>
            <person name="Jha R.K."/>
            <person name="Patterson J."/>
            <person name="Monnat R.J. Jr."/>
            <person name="Barlow S.B."/>
            <person name="Starkenburg S.R."/>
            <person name="Cattolico R.A."/>
        </authorList>
    </citation>
    <scope>NUCLEOTIDE SEQUENCE</scope>
    <source>
        <strain evidence="3">CCMP291</strain>
    </source>
</reference>
<comment type="caution">
    <text evidence="2">The sequence shown here is derived from an EMBL/GenBank/DDBJ whole genome shotgun (WGS) entry which is preliminary data.</text>
</comment>
<evidence type="ECO:0000313" key="2">
    <source>
        <dbReference type="EMBL" id="KOO22389.1"/>
    </source>
</evidence>
<dbReference type="PANTHER" id="PTHR46331">
    <property type="entry name" value="VALACYCLOVIR HYDROLASE"/>
    <property type="match status" value="1"/>
</dbReference>
<dbReference type="EMBL" id="JWZX01003281">
    <property type="protein sequence ID" value="KOO22389.1"/>
    <property type="molecule type" value="Genomic_DNA"/>
</dbReference>
<dbReference type="GO" id="GO:0017171">
    <property type="term" value="F:serine hydrolase activity"/>
    <property type="evidence" value="ECO:0007669"/>
    <property type="project" value="TreeGrafter"/>
</dbReference>
<dbReference type="AlphaFoldDB" id="A0A0M0J705"/>
<dbReference type="InterPro" id="IPR029058">
    <property type="entry name" value="AB_hydrolase_fold"/>
</dbReference>
<gene>
    <name evidence="2" type="ORF">Ctob_003543</name>
</gene>
<organism evidence="2 3">
    <name type="scientific">Chrysochromulina tobinii</name>
    <dbReference type="NCBI Taxonomy" id="1460289"/>
    <lineage>
        <taxon>Eukaryota</taxon>
        <taxon>Haptista</taxon>
        <taxon>Haptophyta</taxon>
        <taxon>Prymnesiophyceae</taxon>
        <taxon>Prymnesiales</taxon>
        <taxon>Chrysochromulinaceae</taxon>
        <taxon>Chrysochromulina</taxon>
    </lineage>
</organism>
<dbReference type="OrthoDB" id="19657at2759"/>
<keyword evidence="3" id="KW-1185">Reference proteome</keyword>
<dbReference type="Pfam" id="PF12146">
    <property type="entry name" value="Hydrolase_4"/>
    <property type="match status" value="1"/>
</dbReference>
<dbReference type="Proteomes" id="UP000037460">
    <property type="component" value="Unassembled WGS sequence"/>
</dbReference>